<proteinExistence type="predicted"/>
<dbReference type="Pfam" id="PF10166">
    <property type="entry name" value="DUF2368"/>
    <property type="match status" value="1"/>
</dbReference>
<protein>
    <submittedName>
        <fullName evidence="2">DgyrCDS7536</fullName>
    </submittedName>
</protein>
<keyword evidence="3" id="KW-1185">Reference proteome</keyword>
<dbReference type="OrthoDB" id="10256697at2759"/>
<feature type="transmembrane region" description="Helical" evidence="1">
    <location>
        <begin position="75"/>
        <end position="93"/>
    </location>
</feature>
<dbReference type="PANTHER" id="PTHR13411">
    <property type="entry name" value="PLASMINOGEN RECEPTOR (KT)"/>
    <property type="match status" value="1"/>
</dbReference>
<feature type="transmembrane region" description="Helical" evidence="1">
    <location>
        <begin position="49"/>
        <end position="69"/>
    </location>
</feature>
<dbReference type="InterPro" id="IPR019319">
    <property type="entry name" value="Plg-R(KT)"/>
</dbReference>
<evidence type="ECO:0000256" key="1">
    <source>
        <dbReference type="SAM" id="Phobius"/>
    </source>
</evidence>
<dbReference type="GO" id="GO:0005886">
    <property type="term" value="C:plasma membrane"/>
    <property type="evidence" value="ECO:0007669"/>
    <property type="project" value="InterPro"/>
</dbReference>
<dbReference type="Proteomes" id="UP000549394">
    <property type="component" value="Unassembled WGS sequence"/>
</dbReference>
<reference evidence="2 3" key="1">
    <citation type="submission" date="2020-08" db="EMBL/GenBank/DDBJ databases">
        <authorList>
            <person name="Hejnol A."/>
        </authorList>
    </citation>
    <scope>NUCLEOTIDE SEQUENCE [LARGE SCALE GENOMIC DNA]</scope>
</reference>
<organism evidence="2 3">
    <name type="scientific">Dimorphilus gyrociliatus</name>
    <dbReference type="NCBI Taxonomy" id="2664684"/>
    <lineage>
        <taxon>Eukaryota</taxon>
        <taxon>Metazoa</taxon>
        <taxon>Spiralia</taxon>
        <taxon>Lophotrochozoa</taxon>
        <taxon>Annelida</taxon>
        <taxon>Polychaeta</taxon>
        <taxon>Polychaeta incertae sedis</taxon>
        <taxon>Dinophilidae</taxon>
        <taxon>Dimorphilus</taxon>
    </lineage>
</organism>
<name>A0A7I8VTW5_9ANNE</name>
<evidence type="ECO:0000313" key="2">
    <source>
        <dbReference type="EMBL" id="CAD5118861.1"/>
    </source>
</evidence>
<accession>A0A7I8VTW5</accession>
<dbReference type="AlphaFoldDB" id="A0A7I8VTW5"/>
<keyword evidence="1" id="KW-1133">Transmembrane helix</keyword>
<gene>
    <name evidence="2" type="ORF">DGYR_LOCUS7174</name>
</gene>
<dbReference type="EMBL" id="CAJFCJ010000009">
    <property type="protein sequence ID" value="CAD5118861.1"/>
    <property type="molecule type" value="Genomic_DNA"/>
</dbReference>
<sequence length="143" mass="16619">MGSFVSKAMNENFEKMQAAQETMLQRQIQMQNYMRERQMAMQLARAREMFYWLSSFYGICSVGMLAGFMKTKKPAAIAPFIPLTFLVAYQYDLCFGSKMYRIREEAEKILENEKTSLYLPGDGLPTVKTLDNLRSIDYRSSNK</sequence>
<keyword evidence="1" id="KW-0812">Transmembrane</keyword>
<keyword evidence="1" id="KW-0472">Membrane</keyword>
<evidence type="ECO:0000313" key="3">
    <source>
        <dbReference type="Proteomes" id="UP000549394"/>
    </source>
</evidence>
<comment type="caution">
    <text evidence="2">The sequence shown here is derived from an EMBL/GenBank/DDBJ whole genome shotgun (WGS) entry which is preliminary data.</text>
</comment>
<dbReference type="PANTHER" id="PTHR13411:SF6">
    <property type="entry name" value="PLASMINOGEN RECEPTOR (KT)"/>
    <property type="match status" value="1"/>
</dbReference>